<comment type="caution">
    <text evidence="2">The sequence shown here is derived from an EMBL/GenBank/DDBJ whole genome shotgun (WGS) entry which is preliminary data.</text>
</comment>
<feature type="domain" description="Lantibiotic dehydratase N-terminal" evidence="1">
    <location>
        <begin position="634"/>
        <end position="809"/>
    </location>
</feature>
<dbReference type="Pfam" id="PF04738">
    <property type="entry name" value="Lant_dehydr_N"/>
    <property type="match status" value="2"/>
</dbReference>
<feature type="domain" description="Lantibiotic dehydratase N-terminal" evidence="1">
    <location>
        <begin position="158"/>
        <end position="398"/>
    </location>
</feature>
<keyword evidence="3" id="KW-1185">Reference proteome</keyword>
<organism evidence="2 3">
    <name type="scientific">Nonomuraea cypriaca</name>
    <dbReference type="NCBI Taxonomy" id="1187855"/>
    <lineage>
        <taxon>Bacteria</taxon>
        <taxon>Bacillati</taxon>
        <taxon>Actinomycetota</taxon>
        <taxon>Actinomycetes</taxon>
        <taxon>Streptosporangiales</taxon>
        <taxon>Streptosporangiaceae</taxon>
        <taxon>Nonomuraea</taxon>
    </lineage>
</organism>
<accession>A0A931F1Z8</accession>
<evidence type="ECO:0000313" key="2">
    <source>
        <dbReference type="EMBL" id="MBF8191030.1"/>
    </source>
</evidence>
<reference evidence="2" key="1">
    <citation type="submission" date="2020-11" db="EMBL/GenBank/DDBJ databases">
        <title>Whole-genome analyses of Nonomuraea sp. K274.</title>
        <authorList>
            <person name="Veyisoglu A."/>
        </authorList>
    </citation>
    <scope>NUCLEOTIDE SEQUENCE</scope>
    <source>
        <strain evidence="2">K274</strain>
    </source>
</reference>
<dbReference type="EMBL" id="JADOGI010000143">
    <property type="protein sequence ID" value="MBF8191030.1"/>
    <property type="molecule type" value="Genomic_DNA"/>
</dbReference>
<evidence type="ECO:0000259" key="1">
    <source>
        <dbReference type="Pfam" id="PF04738"/>
    </source>
</evidence>
<dbReference type="AlphaFoldDB" id="A0A931F1Z8"/>
<evidence type="ECO:0000313" key="3">
    <source>
        <dbReference type="Proteomes" id="UP000605361"/>
    </source>
</evidence>
<gene>
    <name evidence="2" type="ORF">ITP53_36045</name>
</gene>
<dbReference type="RefSeq" id="WP_195899942.1">
    <property type="nucleotide sequence ID" value="NZ_JADOGI010000143.1"/>
</dbReference>
<dbReference type="Proteomes" id="UP000605361">
    <property type="component" value="Unassembled WGS sequence"/>
</dbReference>
<sequence length="889" mass="97752">MHERKSVVAGGFGLPAGGARVDAPPVLRLAGLPVSALLEMRLERSFELAQEIARLGEWLDGEAGELSDALFAEIGALTGDSRKPQVVGLRRALHQGRRPRAREWNAGVEDALSAGVAGRVREWLARSQVRERLAADLPEILAADVRAAEDRMRGVAAEPRFRRALSQASPSLFAELTKWLQDDAHRPRAQTMTRLAKYVSRAAAKTSPYSTFTISGVGEWGDADRLDGLSRYGGVLDLDGYLIKSITRTLSAQPALRATLTVRANPSAIVQGDTVTFVGVPPQESIITVPCSPAVRECLRLVAEHPDRTLAVLAGSLAPGAEDRALPFLEKLVSAGLLSLEPPLSDQAGDPLAELSAWVAAAGDQQLMDVVEVLDRLRHELGQDVPVEDVEAHRARQDRLRAAIGRVIDRLGLPFPPVDELGKVIFHENAVFYGPPVTRSIDKWRPALDDLDTVRRWLAAFDPALPLRLALGTYCRERFGAGAAVSYLSLFRAVHEEVARQGEHSPAASEVVRYLRASPLPDTTALAASPLPRLRALAAIQEEARLTVLGEADQDGVVRTPTETLRRMIDRWPAWVSAPDSLGCYVQPIERREGLSLALNVAHSGFGRGRSRLARLVSRAGGTLPPDDAWLRPRPGTVYAELSGSFSSTLNVRAPMMAYEIDYPHTVTRRPGSERLPLSDLMVAHDSESDLVRVVSSRLGEQVVPLHLGMMADVLLPSVAQLLTWAFGATYYTHPSFSPLAVSPHRPSPDAITKHERVETGRIVLRRARWTVPAGLVPVRQAAEPDADFLVRLVEWLRGHGIPTRAYLRMWADGLWEEESADNRMGKWVMDKSRKPIYLDFSNWHLLGVLERMMRKPGPYLVFEEALPAPEDYREPAVAEYLVEISDRN</sequence>
<dbReference type="InterPro" id="IPR006827">
    <property type="entry name" value="Lant_deHydtase_N"/>
</dbReference>
<protein>
    <submittedName>
        <fullName evidence="2">Lantibiotic dehydratase</fullName>
    </submittedName>
</protein>
<proteinExistence type="predicted"/>
<name>A0A931F1Z8_9ACTN</name>